<evidence type="ECO:0000256" key="1">
    <source>
        <dbReference type="SAM" id="MobiDB-lite"/>
    </source>
</evidence>
<feature type="region of interest" description="Disordered" evidence="1">
    <location>
        <begin position="1"/>
        <end position="127"/>
    </location>
</feature>
<keyword evidence="4" id="KW-1185">Reference proteome</keyword>
<feature type="compositionally biased region" description="Basic and acidic residues" evidence="1">
    <location>
        <begin position="16"/>
        <end position="30"/>
    </location>
</feature>
<dbReference type="AlphaFoldDB" id="A0A919R4I9"/>
<reference evidence="3" key="1">
    <citation type="submission" date="2021-01" db="EMBL/GenBank/DDBJ databases">
        <title>Whole genome shotgun sequence of Sphaerisporangium rufum NBRC 109079.</title>
        <authorList>
            <person name="Komaki H."/>
            <person name="Tamura T."/>
        </authorList>
    </citation>
    <scope>NUCLEOTIDE SEQUENCE</scope>
    <source>
        <strain evidence="3">NBRC 109079</strain>
    </source>
</reference>
<sequence>MSGSGRPARGRGAPENGRRAPVDGHGDPERGPGGTPPAARTHPERGRGGPGAEGSRSERRRGRPAGRRGGEESRRAPAGGGDPGREGRTREAVTPIPADGAFGSGRPAAQSPPDTPEGGRARRRRSSFEVEALSERGLGRRQQKILIAVVTVVVVLAGGFGLTLVVSTLGVRTPPPEQGSAADAIGLARPADYQGWNSPKPFGPIADRRADASPLRAEEVFAARTLTGGKLRLRLLDRRLDGACAPVMWGGGALAALARTGCTQAVRGIYLSADRRYVAQYTLFNMSGAAAAEAFVKEMAILYRGGGWIRPLESGGAAFSPDGYSEASGQAMGHYAGFVWVARADGKEPAGKDDFVSLALAARGGEKAIYRRVVAVTGPGTPPGK</sequence>
<feature type="compositionally biased region" description="Low complexity" evidence="1">
    <location>
        <begin position="1"/>
        <end position="15"/>
    </location>
</feature>
<dbReference type="RefSeq" id="WP_203983548.1">
    <property type="nucleotide sequence ID" value="NZ_BOOU01000030.1"/>
</dbReference>
<accession>A0A919R4I9</accession>
<proteinExistence type="predicted"/>
<dbReference type="EMBL" id="BOOU01000030">
    <property type="protein sequence ID" value="GII76912.1"/>
    <property type="molecule type" value="Genomic_DNA"/>
</dbReference>
<keyword evidence="2" id="KW-1133">Transmembrane helix</keyword>
<keyword evidence="2" id="KW-0472">Membrane</keyword>
<evidence type="ECO:0000313" key="4">
    <source>
        <dbReference type="Proteomes" id="UP000655287"/>
    </source>
</evidence>
<comment type="caution">
    <text evidence="3">The sequence shown here is derived from an EMBL/GenBank/DDBJ whole genome shotgun (WGS) entry which is preliminary data.</text>
</comment>
<gene>
    <name evidence="3" type="ORF">Sru01_18940</name>
</gene>
<evidence type="ECO:0000313" key="3">
    <source>
        <dbReference type="EMBL" id="GII76912.1"/>
    </source>
</evidence>
<name>A0A919R4I9_9ACTN</name>
<feature type="transmembrane region" description="Helical" evidence="2">
    <location>
        <begin position="145"/>
        <end position="166"/>
    </location>
</feature>
<evidence type="ECO:0000256" key="2">
    <source>
        <dbReference type="SAM" id="Phobius"/>
    </source>
</evidence>
<protein>
    <submittedName>
        <fullName evidence="3">Uncharacterized protein</fullName>
    </submittedName>
</protein>
<keyword evidence="2" id="KW-0812">Transmembrane</keyword>
<organism evidence="3 4">
    <name type="scientific">Sphaerisporangium rufum</name>
    <dbReference type="NCBI Taxonomy" id="1381558"/>
    <lineage>
        <taxon>Bacteria</taxon>
        <taxon>Bacillati</taxon>
        <taxon>Actinomycetota</taxon>
        <taxon>Actinomycetes</taxon>
        <taxon>Streptosporangiales</taxon>
        <taxon>Streptosporangiaceae</taxon>
        <taxon>Sphaerisporangium</taxon>
    </lineage>
</organism>
<dbReference type="Proteomes" id="UP000655287">
    <property type="component" value="Unassembled WGS sequence"/>
</dbReference>